<evidence type="ECO:0000256" key="1">
    <source>
        <dbReference type="ARBA" id="ARBA00009129"/>
    </source>
</evidence>
<protein>
    <submittedName>
        <fullName evidence="4">CsbD family protein</fullName>
    </submittedName>
</protein>
<comment type="similarity">
    <text evidence="1">Belongs to the UPF0337 (CsbD) family.</text>
</comment>
<proteinExistence type="inferred from homology"/>
<feature type="compositionally biased region" description="Basic and acidic residues" evidence="2">
    <location>
        <begin position="121"/>
        <end position="135"/>
    </location>
</feature>
<reference evidence="4" key="1">
    <citation type="submission" date="2009-01" db="EMBL/GenBank/DDBJ databases">
        <title>Complete sequence of chromosome Cyanothece sp. PCC 7425.</title>
        <authorList>
            <consortium name="US DOE Joint Genome Institute"/>
            <person name="Lucas S."/>
            <person name="Copeland A."/>
            <person name="Lapidus A."/>
            <person name="Glavina del Rio T."/>
            <person name="Dalin E."/>
            <person name="Tice H."/>
            <person name="Bruce D."/>
            <person name="Goodwin L."/>
            <person name="Pitluck S."/>
            <person name="Sims D."/>
            <person name="Meineke L."/>
            <person name="Brettin T."/>
            <person name="Detter J.C."/>
            <person name="Han C."/>
            <person name="Larimer F."/>
            <person name="Land M."/>
            <person name="Hauser L."/>
            <person name="Kyrpides N."/>
            <person name="Ovchinnikova G."/>
            <person name="Liberton M."/>
            <person name="Stoeckel J."/>
            <person name="Banerjee A."/>
            <person name="Singh A."/>
            <person name="Page L."/>
            <person name="Sato H."/>
            <person name="Zhao L."/>
            <person name="Sherman L."/>
            <person name="Pakrasi H."/>
            <person name="Richardson P."/>
        </authorList>
    </citation>
    <scope>NUCLEOTIDE SEQUENCE</scope>
    <source>
        <strain evidence="4">PCC 7425</strain>
    </source>
</reference>
<evidence type="ECO:0000256" key="2">
    <source>
        <dbReference type="SAM" id="MobiDB-lite"/>
    </source>
</evidence>
<gene>
    <name evidence="4" type="ordered locus">Cyan7425_3468</name>
</gene>
<dbReference type="InterPro" id="IPR036629">
    <property type="entry name" value="YjbJ_sf"/>
</dbReference>
<sequence>MSLFQILKIISLVFCLSLFLLVANTNQARIELLNPAHGVIAATGLSNQVKGSLQQAGGKVQESVGNLTGDRETQIEGKVKQAEGDIRTTPSDPGGQPTAENPEAVVVGKTQQAESNIRRFQARDPEKTDLRNAFQ</sequence>
<feature type="region of interest" description="Disordered" evidence="2">
    <location>
        <begin position="60"/>
        <end position="135"/>
    </location>
</feature>
<dbReference type="KEGG" id="cyn:Cyan7425_3468"/>
<dbReference type="AlphaFoldDB" id="B8HQX1"/>
<name>B8HQX1_CYAP4</name>
<evidence type="ECO:0000313" key="4">
    <source>
        <dbReference type="EMBL" id="ACL45792.1"/>
    </source>
</evidence>
<organism evidence="4">
    <name type="scientific">Cyanothece sp. (strain PCC 7425 / ATCC 29141)</name>
    <dbReference type="NCBI Taxonomy" id="395961"/>
    <lineage>
        <taxon>Bacteria</taxon>
        <taxon>Bacillati</taxon>
        <taxon>Cyanobacteriota</taxon>
        <taxon>Cyanophyceae</taxon>
        <taxon>Gomontiellales</taxon>
        <taxon>Cyanothecaceae</taxon>
        <taxon>Cyanothece</taxon>
    </lineage>
</organism>
<feature type="compositionally biased region" description="Basic and acidic residues" evidence="2">
    <location>
        <begin position="69"/>
        <end position="86"/>
    </location>
</feature>
<dbReference type="HOGENOM" id="CLU_1882292_0_0_3"/>
<accession>B8HQX1</accession>
<dbReference type="EMBL" id="CP001344">
    <property type="protein sequence ID" value="ACL45792.1"/>
    <property type="molecule type" value="Genomic_DNA"/>
</dbReference>
<dbReference type="Gene3D" id="1.10.1470.10">
    <property type="entry name" value="YjbJ"/>
    <property type="match status" value="1"/>
</dbReference>
<dbReference type="SUPFAM" id="SSF69047">
    <property type="entry name" value="Hypothetical protein YjbJ"/>
    <property type="match status" value="1"/>
</dbReference>
<dbReference type="InterPro" id="IPR008462">
    <property type="entry name" value="CsbD"/>
</dbReference>
<evidence type="ECO:0000259" key="3">
    <source>
        <dbReference type="Pfam" id="PF05532"/>
    </source>
</evidence>
<feature type="domain" description="CsbD-like" evidence="3">
    <location>
        <begin position="47"/>
        <end position="87"/>
    </location>
</feature>
<dbReference type="Pfam" id="PF05532">
    <property type="entry name" value="CsbD"/>
    <property type="match status" value="1"/>
</dbReference>